<reference evidence="2 3" key="1">
    <citation type="journal article" date="2019" name="PLoS Pathog.">
        <title>Genome sequence of the bovine parasite Schistosoma bovis Tanzania.</title>
        <authorList>
            <person name="Oey H."/>
            <person name="Zakrzewski M."/>
            <person name="Gobert G."/>
            <person name="Gravermann K."/>
            <person name="Stoye J."/>
            <person name="Jones M."/>
            <person name="Mcmanus D."/>
            <person name="Krause L."/>
        </authorList>
    </citation>
    <scope>NUCLEOTIDE SEQUENCE [LARGE SCALE GENOMIC DNA]</scope>
    <source>
        <strain evidence="2 3">TAN1997</strain>
    </source>
</reference>
<evidence type="ECO:0008006" key="4">
    <source>
        <dbReference type="Google" id="ProtNLM"/>
    </source>
</evidence>
<dbReference type="EMBL" id="QMKO01003511">
    <property type="protein sequence ID" value="RTG81235.1"/>
    <property type="molecule type" value="Genomic_DNA"/>
</dbReference>
<evidence type="ECO:0000313" key="2">
    <source>
        <dbReference type="EMBL" id="RTG81235.1"/>
    </source>
</evidence>
<dbReference type="Proteomes" id="UP000290809">
    <property type="component" value="Unassembled WGS sequence"/>
</dbReference>
<feature type="non-terminal residue" evidence="2">
    <location>
        <position position="1"/>
    </location>
</feature>
<accession>A0A430Q0R5</accession>
<sequence>LNYLFPFFSPRRFWFQNRRAKFRKTERVIQPDTTTITSSSSSSSSPSTTTTININNIEHNHPSLSSTIQLTSTDHSMYNTKLHSTTSLDHQEKLHKVN</sequence>
<feature type="compositionally biased region" description="Low complexity" evidence="1">
    <location>
        <begin position="33"/>
        <end position="57"/>
    </location>
</feature>
<name>A0A430Q0R5_SCHBO</name>
<organism evidence="2 3">
    <name type="scientific">Schistosoma bovis</name>
    <name type="common">Blood fluke</name>
    <dbReference type="NCBI Taxonomy" id="6184"/>
    <lineage>
        <taxon>Eukaryota</taxon>
        <taxon>Metazoa</taxon>
        <taxon>Spiralia</taxon>
        <taxon>Lophotrochozoa</taxon>
        <taxon>Platyhelminthes</taxon>
        <taxon>Trematoda</taxon>
        <taxon>Digenea</taxon>
        <taxon>Strigeidida</taxon>
        <taxon>Schistosomatoidea</taxon>
        <taxon>Schistosomatidae</taxon>
        <taxon>Schistosoma</taxon>
    </lineage>
</organism>
<protein>
    <recommendedName>
        <fullName evidence="4">Homeobox domain-containing protein</fullName>
    </recommendedName>
</protein>
<evidence type="ECO:0000313" key="3">
    <source>
        <dbReference type="Proteomes" id="UP000290809"/>
    </source>
</evidence>
<comment type="caution">
    <text evidence="2">The sequence shown here is derived from an EMBL/GenBank/DDBJ whole genome shotgun (WGS) entry which is preliminary data.</text>
</comment>
<dbReference type="AlphaFoldDB" id="A0A430Q0R5"/>
<dbReference type="STRING" id="6184.A0A430Q0R5"/>
<feature type="region of interest" description="Disordered" evidence="1">
    <location>
        <begin position="31"/>
        <end position="60"/>
    </location>
</feature>
<keyword evidence="3" id="KW-1185">Reference proteome</keyword>
<evidence type="ECO:0000256" key="1">
    <source>
        <dbReference type="SAM" id="MobiDB-lite"/>
    </source>
</evidence>
<proteinExistence type="predicted"/>
<gene>
    <name evidence="2" type="ORF">DC041_0012081</name>
</gene>